<feature type="transmembrane region" description="Helical" evidence="10">
    <location>
        <begin position="59"/>
        <end position="77"/>
    </location>
</feature>
<dbReference type="Pfam" id="PF13853">
    <property type="entry name" value="7tm_4"/>
    <property type="match status" value="1"/>
</dbReference>
<dbReference type="GO" id="GO:0004930">
    <property type="term" value="F:G protein-coupled receptor activity"/>
    <property type="evidence" value="ECO:0007669"/>
    <property type="project" value="UniProtKB-KW"/>
</dbReference>
<keyword evidence="9" id="KW-0807">Transducer</keyword>
<organism evidence="12">
    <name type="scientific">Xenopus mellotropicalis</name>
    <name type="common">Gabonese clawed frog</name>
    <dbReference type="NCBI Taxonomy" id="451443"/>
    <lineage>
        <taxon>Eukaryota</taxon>
        <taxon>Metazoa</taxon>
        <taxon>Chordata</taxon>
        <taxon>Craniata</taxon>
        <taxon>Vertebrata</taxon>
        <taxon>Euteleostomi</taxon>
        <taxon>Amphibia</taxon>
        <taxon>Batrachia</taxon>
        <taxon>Anura</taxon>
        <taxon>Pipoidea</taxon>
        <taxon>Pipidae</taxon>
        <taxon>Xenopodinae</taxon>
        <taxon>Xenopus</taxon>
        <taxon>Silurana</taxon>
    </lineage>
</organism>
<dbReference type="AlphaFoldDB" id="A0A650BKN7"/>
<evidence type="ECO:0000313" key="12">
    <source>
        <dbReference type="EMBL" id="QGQ56575.1"/>
    </source>
</evidence>
<evidence type="ECO:0000256" key="7">
    <source>
        <dbReference type="ARBA" id="ARBA00023136"/>
    </source>
</evidence>
<sequence>MPSGNNQGNVSGFLIQGFSDNPEVQLSFFLFIYLLILLGNLTVILVISLHSHLHTPMYLFLLTLSINDIGSTTYIFPNLLHTLFTQQKNVSFIGCMAQLYFFMFSVVTEYTILTIMAYDCFVEE</sequence>
<evidence type="ECO:0000256" key="4">
    <source>
        <dbReference type="ARBA" id="ARBA00022725"/>
    </source>
</evidence>
<accession>A0A650BKN7</accession>
<reference evidence="12" key="1">
    <citation type="submission" date="2019-05" db="EMBL/GenBank/DDBJ databases">
        <title>Developmental systems drift and the drivers of sex chromosome evolution.</title>
        <authorList>
            <person name="Cauret C.M.S."/>
            <person name="Evans B.J."/>
        </authorList>
    </citation>
    <scope>NUCLEOTIDE SEQUENCE</scope>
    <source>
        <strain evidence="12">BJE3800</strain>
    </source>
</reference>
<evidence type="ECO:0000256" key="8">
    <source>
        <dbReference type="ARBA" id="ARBA00023170"/>
    </source>
</evidence>
<dbReference type="InterPro" id="IPR050516">
    <property type="entry name" value="Olfactory_GPCR"/>
</dbReference>
<evidence type="ECO:0000256" key="6">
    <source>
        <dbReference type="ARBA" id="ARBA00023040"/>
    </source>
</evidence>
<feature type="domain" description="G-protein coupled receptors family 1 profile" evidence="11">
    <location>
        <begin position="39"/>
        <end position="124"/>
    </location>
</feature>
<dbReference type="InterPro" id="IPR000725">
    <property type="entry name" value="Olfact_rcpt"/>
</dbReference>
<dbReference type="GO" id="GO:0004984">
    <property type="term" value="F:olfactory receptor activity"/>
    <property type="evidence" value="ECO:0007669"/>
    <property type="project" value="InterPro"/>
</dbReference>
<dbReference type="PANTHER" id="PTHR26452">
    <property type="entry name" value="OLFACTORY RECEPTOR"/>
    <property type="match status" value="1"/>
</dbReference>
<proteinExistence type="predicted"/>
<feature type="transmembrane region" description="Helical" evidence="10">
    <location>
        <begin position="97"/>
        <end position="118"/>
    </location>
</feature>
<comment type="subcellular location">
    <subcellularLocation>
        <location evidence="1">Cell membrane</location>
        <topology evidence="1">Multi-pass membrane protein</topology>
    </subcellularLocation>
</comment>
<keyword evidence="6" id="KW-0297">G-protein coupled receptor</keyword>
<evidence type="ECO:0000256" key="2">
    <source>
        <dbReference type="ARBA" id="ARBA00022475"/>
    </source>
</evidence>
<dbReference type="Gene3D" id="1.20.1070.10">
    <property type="entry name" value="Rhodopsin 7-helix transmembrane proteins"/>
    <property type="match status" value="1"/>
</dbReference>
<dbReference type="SUPFAM" id="SSF81321">
    <property type="entry name" value="Family A G protein-coupled receptor-like"/>
    <property type="match status" value="1"/>
</dbReference>
<keyword evidence="4" id="KW-0716">Sensory transduction</keyword>
<keyword evidence="3 10" id="KW-0812">Transmembrane</keyword>
<evidence type="ECO:0000256" key="3">
    <source>
        <dbReference type="ARBA" id="ARBA00022692"/>
    </source>
</evidence>
<dbReference type="PROSITE" id="PS50262">
    <property type="entry name" value="G_PROTEIN_RECEP_F1_2"/>
    <property type="match status" value="1"/>
</dbReference>
<evidence type="ECO:0000256" key="9">
    <source>
        <dbReference type="ARBA" id="ARBA00023224"/>
    </source>
</evidence>
<keyword evidence="2" id="KW-1003">Cell membrane</keyword>
<dbReference type="InterPro" id="IPR017452">
    <property type="entry name" value="GPCR_Rhodpsn_7TM"/>
</dbReference>
<evidence type="ECO:0000259" key="11">
    <source>
        <dbReference type="PROSITE" id="PS50262"/>
    </source>
</evidence>
<protein>
    <submittedName>
        <fullName evidence="12">Olfactory receptor 8H1-like protein</fullName>
    </submittedName>
</protein>
<dbReference type="EMBL" id="MK907572">
    <property type="protein sequence ID" value="QGQ56575.1"/>
    <property type="molecule type" value="Genomic_DNA"/>
</dbReference>
<keyword evidence="4" id="KW-0552">Olfaction</keyword>
<keyword evidence="5 10" id="KW-1133">Transmembrane helix</keyword>
<evidence type="ECO:0000256" key="1">
    <source>
        <dbReference type="ARBA" id="ARBA00004651"/>
    </source>
</evidence>
<keyword evidence="8 12" id="KW-0675">Receptor</keyword>
<dbReference type="GO" id="GO:0005886">
    <property type="term" value="C:plasma membrane"/>
    <property type="evidence" value="ECO:0007669"/>
    <property type="project" value="UniProtKB-SubCell"/>
</dbReference>
<feature type="transmembrane region" description="Helical" evidence="10">
    <location>
        <begin position="26"/>
        <end position="47"/>
    </location>
</feature>
<keyword evidence="7 10" id="KW-0472">Membrane</keyword>
<name>A0A650BKN7_9PIPI</name>
<evidence type="ECO:0000256" key="5">
    <source>
        <dbReference type="ARBA" id="ARBA00022989"/>
    </source>
</evidence>
<evidence type="ECO:0000256" key="10">
    <source>
        <dbReference type="SAM" id="Phobius"/>
    </source>
</evidence>